<dbReference type="EMBL" id="LR134406">
    <property type="protein sequence ID" value="VEH71583.1"/>
    <property type="molecule type" value="Genomic_DNA"/>
</dbReference>
<proteinExistence type="predicted"/>
<evidence type="ECO:0000313" key="3">
    <source>
        <dbReference type="EMBL" id="VEH71583.1"/>
    </source>
</evidence>
<accession>A0A3N4DND7</accession>
<keyword evidence="1" id="KW-0862">Zinc</keyword>
<dbReference type="GeneID" id="64408316"/>
<reference evidence="2" key="2">
    <citation type="submission" date="2021-03" db="EMBL/GenBank/DDBJ databases">
        <title>Human Oral Microbial Genomes.</title>
        <authorList>
            <person name="Johnston C.D."/>
            <person name="Chen T."/>
            <person name="Dewhirst F.E."/>
        </authorList>
    </citation>
    <scope>NUCLEOTIDE SEQUENCE</scope>
    <source>
        <strain evidence="2">F0714</strain>
    </source>
</reference>
<dbReference type="GO" id="GO:0016137">
    <property type="term" value="P:glycoside metabolic process"/>
    <property type="evidence" value="ECO:0007669"/>
    <property type="project" value="UniProtKB-ARBA"/>
</dbReference>
<dbReference type="RefSeq" id="WP_014847913.1">
    <property type="nucleotide sequence ID" value="NZ_CAURRE010000006.1"/>
</dbReference>
<evidence type="ECO:0000256" key="1">
    <source>
        <dbReference type="ARBA" id="ARBA00022833"/>
    </source>
</evidence>
<dbReference type="AlphaFoldDB" id="A0A3N4DND7"/>
<dbReference type="InterPro" id="IPR003737">
    <property type="entry name" value="GlcNAc_PI_deacetylase-related"/>
</dbReference>
<evidence type="ECO:0000313" key="2">
    <source>
        <dbReference type="EMBL" id="QUC11318.1"/>
    </source>
</evidence>
<gene>
    <name evidence="2" type="ORF">J5A53_01000</name>
    <name evidence="3" type="ORF">NCTC12967_02909</name>
</gene>
<name>A0A3N4DND7_9ACTN</name>
<evidence type="ECO:0000313" key="4">
    <source>
        <dbReference type="Proteomes" id="UP000273044"/>
    </source>
</evidence>
<dbReference type="SUPFAM" id="SSF102588">
    <property type="entry name" value="LmbE-like"/>
    <property type="match status" value="1"/>
</dbReference>
<dbReference type="EMBL" id="CP072385">
    <property type="protein sequence ID" value="QUC11318.1"/>
    <property type="molecule type" value="Genomic_DNA"/>
</dbReference>
<dbReference type="Proteomes" id="UP000677180">
    <property type="component" value="Chromosome"/>
</dbReference>
<keyword evidence="4" id="KW-1185">Reference proteome</keyword>
<dbReference type="OMA" id="EHYPSQR"/>
<dbReference type="Proteomes" id="UP000273044">
    <property type="component" value="Chromosome"/>
</dbReference>
<organism evidence="3 4">
    <name type="scientific">Arachnia propionica</name>
    <dbReference type="NCBI Taxonomy" id="1750"/>
    <lineage>
        <taxon>Bacteria</taxon>
        <taxon>Bacillati</taxon>
        <taxon>Actinomycetota</taxon>
        <taxon>Actinomycetes</taxon>
        <taxon>Propionibacteriales</taxon>
        <taxon>Propionibacteriaceae</taxon>
        <taxon>Arachnia</taxon>
    </lineage>
</organism>
<protein>
    <submittedName>
        <fullName evidence="2">PIG-L family deacetylase</fullName>
    </submittedName>
    <submittedName>
        <fullName evidence="3">Uncharacterized proteins, LmbE homologs</fullName>
    </submittedName>
</protein>
<dbReference type="Pfam" id="PF02585">
    <property type="entry name" value="PIG-L"/>
    <property type="match status" value="1"/>
</dbReference>
<dbReference type="OrthoDB" id="3514174at2"/>
<dbReference type="InterPro" id="IPR024078">
    <property type="entry name" value="LmbE-like_dom_sf"/>
</dbReference>
<sequence>MILEPVHHLVLAGAHCDDIAIGAGATVRMLCGATPGMRVTALVLTGAGTVRENEERAALAELCAGASLDVRVAGFPDNRLPAHWGEVKQAVVALREAGEPDLVIGPQQGDAHQDHRLVAELLAQTFRRQPVWGYEIAKYESDLPTPATFVPVPDEVARLKADVITRRYPSQAEGHPWFDAEAFTALMRLRGIQCNHRYAEAFVVPTTTVKIGVPA</sequence>
<dbReference type="Gene3D" id="3.40.50.10320">
    <property type="entry name" value="LmbE-like"/>
    <property type="match status" value="1"/>
</dbReference>
<reference evidence="3 4" key="1">
    <citation type="submission" date="2018-12" db="EMBL/GenBank/DDBJ databases">
        <authorList>
            <consortium name="Pathogen Informatics"/>
        </authorList>
    </citation>
    <scope>NUCLEOTIDE SEQUENCE [LARGE SCALE GENOMIC DNA]</scope>
    <source>
        <strain evidence="3 4">NCTC12967</strain>
    </source>
</reference>